<evidence type="ECO:0000256" key="1">
    <source>
        <dbReference type="SAM" id="MobiDB-lite"/>
    </source>
</evidence>
<organism evidence="2 3">
    <name type="scientific">Novipirellula aureliae</name>
    <dbReference type="NCBI Taxonomy" id="2527966"/>
    <lineage>
        <taxon>Bacteria</taxon>
        <taxon>Pseudomonadati</taxon>
        <taxon>Planctomycetota</taxon>
        <taxon>Planctomycetia</taxon>
        <taxon>Pirellulales</taxon>
        <taxon>Pirellulaceae</taxon>
        <taxon>Novipirellula</taxon>
    </lineage>
</organism>
<name>A0A5C6DXE9_9BACT</name>
<reference evidence="2 3" key="1">
    <citation type="submission" date="2019-02" db="EMBL/GenBank/DDBJ databases">
        <title>Deep-cultivation of Planctomycetes and their phenomic and genomic characterization uncovers novel biology.</title>
        <authorList>
            <person name="Wiegand S."/>
            <person name="Jogler M."/>
            <person name="Boedeker C."/>
            <person name="Pinto D."/>
            <person name="Vollmers J."/>
            <person name="Rivas-Marin E."/>
            <person name="Kohn T."/>
            <person name="Peeters S.H."/>
            <person name="Heuer A."/>
            <person name="Rast P."/>
            <person name="Oberbeckmann S."/>
            <person name="Bunk B."/>
            <person name="Jeske O."/>
            <person name="Meyerdierks A."/>
            <person name="Storesund J.E."/>
            <person name="Kallscheuer N."/>
            <person name="Luecker S."/>
            <person name="Lage O.M."/>
            <person name="Pohl T."/>
            <person name="Merkel B.J."/>
            <person name="Hornburger P."/>
            <person name="Mueller R.-W."/>
            <person name="Bruemmer F."/>
            <person name="Labrenz M."/>
            <person name="Spormann A.M."/>
            <person name="Op Den Camp H."/>
            <person name="Overmann J."/>
            <person name="Amann R."/>
            <person name="Jetten M.S.M."/>
            <person name="Mascher T."/>
            <person name="Medema M.H."/>
            <person name="Devos D.P."/>
            <person name="Kaster A.-K."/>
            <person name="Ovreas L."/>
            <person name="Rohde M."/>
            <person name="Galperin M.Y."/>
            <person name="Jogler C."/>
        </authorList>
    </citation>
    <scope>NUCLEOTIDE SEQUENCE [LARGE SCALE GENOMIC DNA]</scope>
    <source>
        <strain evidence="2 3">Q31b</strain>
    </source>
</reference>
<sequence>MLTLYDWLTQSDVGEFQVRGQQVTIDYLQGGRRGQGRIKIPEKEVQRLLDLMRVKPKSPRSNRPKPIKRSLQHITTTLGRPDD</sequence>
<dbReference type="AlphaFoldDB" id="A0A5C6DXE9"/>
<feature type="compositionally biased region" description="Basic residues" evidence="1">
    <location>
        <begin position="55"/>
        <end position="71"/>
    </location>
</feature>
<evidence type="ECO:0000313" key="2">
    <source>
        <dbReference type="EMBL" id="TWU40061.1"/>
    </source>
</evidence>
<feature type="region of interest" description="Disordered" evidence="1">
    <location>
        <begin position="55"/>
        <end position="83"/>
    </location>
</feature>
<dbReference type="Proteomes" id="UP000315471">
    <property type="component" value="Unassembled WGS sequence"/>
</dbReference>
<protein>
    <submittedName>
        <fullName evidence="2">Uncharacterized protein</fullName>
    </submittedName>
</protein>
<accession>A0A5C6DXE9</accession>
<dbReference type="EMBL" id="SJPY01000005">
    <property type="protein sequence ID" value="TWU40061.1"/>
    <property type="molecule type" value="Genomic_DNA"/>
</dbReference>
<proteinExistence type="predicted"/>
<keyword evidence="3" id="KW-1185">Reference proteome</keyword>
<evidence type="ECO:0000313" key="3">
    <source>
        <dbReference type="Proteomes" id="UP000315471"/>
    </source>
</evidence>
<gene>
    <name evidence="2" type="ORF">Q31b_34050</name>
</gene>
<feature type="compositionally biased region" description="Polar residues" evidence="1">
    <location>
        <begin position="72"/>
        <end position="83"/>
    </location>
</feature>
<comment type="caution">
    <text evidence="2">The sequence shown here is derived from an EMBL/GenBank/DDBJ whole genome shotgun (WGS) entry which is preliminary data.</text>
</comment>